<feature type="domain" description="DUF4349" evidence="3">
    <location>
        <begin position="43"/>
        <end position="253"/>
    </location>
</feature>
<keyword evidence="2" id="KW-0472">Membrane</keyword>
<dbReference type="Pfam" id="PF14257">
    <property type="entry name" value="DUF4349"/>
    <property type="match status" value="1"/>
</dbReference>
<comment type="caution">
    <text evidence="4">The sequence shown here is derived from an EMBL/GenBank/DDBJ whole genome shotgun (WGS) entry which is preliminary data.</text>
</comment>
<keyword evidence="1" id="KW-0175">Coiled coil</keyword>
<dbReference type="RefSeq" id="WP_194508386.1">
    <property type="nucleotide sequence ID" value="NZ_JADILU010000004.1"/>
</dbReference>
<keyword evidence="5" id="KW-1185">Reference proteome</keyword>
<name>A0ABW5ZTN6_9FLAO</name>
<keyword evidence="2" id="KW-1133">Transmembrane helix</keyword>
<dbReference type="EMBL" id="JBHUOS010000009">
    <property type="protein sequence ID" value="MFD2916395.1"/>
    <property type="molecule type" value="Genomic_DNA"/>
</dbReference>
<proteinExistence type="predicted"/>
<sequence>MNYKESIEVASTDINEDYESVIKNDDTALKSDIGDNEIPKHLKIIKSATARYKVDNVKLATRNIKKIAARYDAYISDLRYTNDLYKKENRFTIKIPQQHFDSMMDSIGYIVDFVEYENITTKDVTEEYVDIQTRLNTKLEVKSRYETILRRNAKTVEDILATEEKLRVIQEEIESAQGRLKYLSNKVSYSTIQIDLYETVAYTEEPESYSKTFLSKSKEGLSFGWSAIEVFVIGLMYLWPLVIISVVVFLLIRKRLRKRKTA</sequence>
<keyword evidence="2" id="KW-0812">Transmembrane</keyword>
<evidence type="ECO:0000259" key="3">
    <source>
        <dbReference type="Pfam" id="PF14257"/>
    </source>
</evidence>
<dbReference type="Proteomes" id="UP001597548">
    <property type="component" value="Unassembled WGS sequence"/>
</dbReference>
<feature type="coiled-coil region" evidence="1">
    <location>
        <begin position="159"/>
        <end position="186"/>
    </location>
</feature>
<evidence type="ECO:0000256" key="1">
    <source>
        <dbReference type="SAM" id="Coils"/>
    </source>
</evidence>
<organism evidence="4 5">
    <name type="scientific">Psychroserpens luteus</name>
    <dbReference type="NCBI Taxonomy" id="1434066"/>
    <lineage>
        <taxon>Bacteria</taxon>
        <taxon>Pseudomonadati</taxon>
        <taxon>Bacteroidota</taxon>
        <taxon>Flavobacteriia</taxon>
        <taxon>Flavobacteriales</taxon>
        <taxon>Flavobacteriaceae</taxon>
        <taxon>Psychroserpens</taxon>
    </lineage>
</organism>
<reference evidence="5" key="1">
    <citation type="journal article" date="2019" name="Int. J. Syst. Evol. Microbiol.">
        <title>The Global Catalogue of Microorganisms (GCM) 10K type strain sequencing project: providing services to taxonomists for standard genome sequencing and annotation.</title>
        <authorList>
            <consortium name="The Broad Institute Genomics Platform"/>
            <consortium name="The Broad Institute Genome Sequencing Center for Infectious Disease"/>
            <person name="Wu L."/>
            <person name="Ma J."/>
        </authorList>
    </citation>
    <scope>NUCLEOTIDE SEQUENCE [LARGE SCALE GENOMIC DNA]</scope>
    <source>
        <strain evidence="5">KCTC 32514</strain>
    </source>
</reference>
<evidence type="ECO:0000313" key="5">
    <source>
        <dbReference type="Proteomes" id="UP001597548"/>
    </source>
</evidence>
<gene>
    <name evidence="4" type="ORF">ACFS29_12135</name>
</gene>
<accession>A0ABW5ZTN6</accession>
<feature type="transmembrane region" description="Helical" evidence="2">
    <location>
        <begin position="223"/>
        <end position="252"/>
    </location>
</feature>
<evidence type="ECO:0000256" key="2">
    <source>
        <dbReference type="SAM" id="Phobius"/>
    </source>
</evidence>
<protein>
    <submittedName>
        <fullName evidence="4">DUF4349 domain-containing protein</fullName>
    </submittedName>
</protein>
<evidence type="ECO:0000313" key="4">
    <source>
        <dbReference type="EMBL" id="MFD2916395.1"/>
    </source>
</evidence>
<dbReference type="InterPro" id="IPR025645">
    <property type="entry name" value="DUF4349"/>
</dbReference>